<dbReference type="Proteomes" id="UP000724874">
    <property type="component" value="Unassembled WGS sequence"/>
</dbReference>
<dbReference type="EMBL" id="JADNYJ010000159">
    <property type="protein sequence ID" value="KAF8878360.1"/>
    <property type="molecule type" value="Genomic_DNA"/>
</dbReference>
<dbReference type="OrthoDB" id="3012448at2759"/>
<evidence type="ECO:0000313" key="1">
    <source>
        <dbReference type="EMBL" id="KAF8878360.1"/>
    </source>
</evidence>
<proteinExistence type="predicted"/>
<accession>A0A9P5NE87</accession>
<protein>
    <submittedName>
        <fullName evidence="1">Uncharacterized protein</fullName>
    </submittedName>
</protein>
<name>A0A9P5NE87_GYMJU</name>
<organism evidence="1 2">
    <name type="scientific">Gymnopilus junonius</name>
    <name type="common">Spectacular rustgill mushroom</name>
    <name type="synonym">Gymnopilus spectabilis subsp. junonius</name>
    <dbReference type="NCBI Taxonomy" id="109634"/>
    <lineage>
        <taxon>Eukaryota</taxon>
        <taxon>Fungi</taxon>
        <taxon>Dikarya</taxon>
        <taxon>Basidiomycota</taxon>
        <taxon>Agaricomycotina</taxon>
        <taxon>Agaricomycetes</taxon>
        <taxon>Agaricomycetidae</taxon>
        <taxon>Agaricales</taxon>
        <taxon>Agaricineae</taxon>
        <taxon>Hymenogastraceae</taxon>
        <taxon>Gymnopilus</taxon>
    </lineage>
</organism>
<gene>
    <name evidence="1" type="ORF">CPB84DRAFT_1852376</name>
</gene>
<evidence type="ECO:0000313" key="2">
    <source>
        <dbReference type="Proteomes" id="UP000724874"/>
    </source>
</evidence>
<comment type="caution">
    <text evidence="1">The sequence shown here is derived from an EMBL/GenBank/DDBJ whole genome shotgun (WGS) entry which is preliminary data.</text>
</comment>
<dbReference type="AlphaFoldDB" id="A0A9P5NE87"/>
<reference evidence="1" key="1">
    <citation type="submission" date="2020-11" db="EMBL/GenBank/DDBJ databases">
        <authorList>
            <consortium name="DOE Joint Genome Institute"/>
            <person name="Ahrendt S."/>
            <person name="Riley R."/>
            <person name="Andreopoulos W."/>
            <person name="LaButti K."/>
            <person name="Pangilinan J."/>
            <person name="Ruiz-duenas F.J."/>
            <person name="Barrasa J.M."/>
            <person name="Sanchez-Garcia M."/>
            <person name="Camarero S."/>
            <person name="Miyauchi S."/>
            <person name="Serrano A."/>
            <person name="Linde D."/>
            <person name="Babiker R."/>
            <person name="Drula E."/>
            <person name="Ayuso-Fernandez I."/>
            <person name="Pacheco R."/>
            <person name="Padilla G."/>
            <person name="Ferreira P."/>
            <person name="Barriuso J."/>
            <person name="Kellner H."/>
            <person name="Castanera R."/>
            <person name="Alfaro M."/>
            <person name="Ramirez L."/>
            <person name="Pisabarro A.G."/>
            <person name="Kuo A."/>
            <person name="Tritt A."/>
            <person name="Lipzen A."/>
            <person name="He G."/>
            <person name="Yan M."/>
            <person name="Ng V."/>
            <person name="Cullen D."/>
            <person name="Martin F."/>
            <person name="Rosso M.-N."/>
            <person name="Henrissat B."/>
            <person name="Hibbett D."/>
            <person name="Martinez A.T."/>
            <person name="Grigoriev I.V."/>
        </authorList>
    </citation>
    <scope>NUCLEOTIDE SEQUENCE</scope>
    <source>
        <strain evidence="1">AH 44721</strain>
    </source>
</reference>
<keyword evidence="2" id="KW-1185">Reference proteome</keyword>
<sequence length="321" mass="35596">MPVAFYLRPSFILEVFHITKKVNWNLRAVLPGYSLSCDILTMSKAEGDIVLRSTDNQIVLQHQNLLNLVESTESFLTAVQGWYSTANGDISASKTASIIPEHIGQYVSAFQNGLEAAQSGHDAYEEGLGLVDQLTKAKKDGKTAEDTDVAECIAEMEKFACEGKERAKGALEGFRSVRRGINQRIADIKLETDGDLQSENLGSEVLANWWNETDMEESAQTVAVASLAQRFSTLSAKAISSKWKNLRDSYKDYTDKMHGLEDAYPSILKLTPTNDMPQDLEKVQSTRQLITTFHLVEPDNPSHSVPKKGCWDSVRASCTIQ</sequence>